<dbReference type="EMBL" id="CABFNQ020000544">
    <property type="protein sequence ID" value="CAH0018723.1"/>
    <property type="molecule type" value="Genomic_DNA"/>
</dbReference>
<comment type="caution">
    <text evidence="1">The sequence shown here is derived from an EMBL/GenBank/DDBJ whole genome shotgun (WGS) entry which is preliminary data.</text>
</comment>
<dbReference type="AlphaFoldDB" id="A0A9N9V8N5"/>
<evidence type="ECO:0000313" key="2">
    <source>
        <dbReference type="Proteomes" id="UP000696573"/>
    </source>
</evidence>
<organism evidence="1 2">
    <name type="scientific">Clonostachys rhizophaga</name>
    <dbReference type="NCBI Taxonomy" id="160324"/>
    <lineage>
        <taxon>Eukaryota</taxon>
        <taxon>Fungi</taxon>
        <taxon>Dikarya</taxon>
        <taxon>Ascomycota</taxon>
        <taxon>Pezizomycotina</taxon>
        <taxon>Sordariomycetes</taxon>
        <taxon>Hypocreomycetidae</taxon>
        <taxon>Hypocreales</taxon>
        <taxon>Bionectriaceae</taxon>
        <taxon>Clonostachys</taxon>
    </lineage>
</organism>
<proteinExistence type="predicted"/>
<dbReference type="Proteomes" id="UP000696573">
    <property type="component" value="Unassembled WGS sequence"/>
</dbReference>
<protein>
    <submittedName>
        <fullName evidence="1">Uncharacterized protein</fullName>
    </submittedName>
</protein>
<reference evidence="1" key="1">
    <citation type="submission" date="2021-10" db="EMBL/GenBank/DDBJ databases">
        <authorList>
            <person name="Piombo E."/>
        </authorList>
    </citation>
    <scope>NUCLEOTIDE SEQUENCE</scope>
</reference>
<keyword evidence="2" id="KW-1185">Reference proteome</keyword>
<name>A0A9N9V8N5_9HYPO</name>
<dbReference type="OrthoDB" id="5418899at2759"/>
<gene>
    <name evidence="1" type="ORF">CRHIZ90672A_00005346</name>
</gene>
<evidence type="ECO:0000313" key="1">
    <source>
        <dbReference type="EMBL" id="CAH0018723.1"/>
    </source>
</evidence>
<sequence>MPIGWTYFTDMTSNLNSRAFNTSICSLCSSRKTARSDETSDSSSLRQISTRYSHSYGIKYYEKAIRTLVKSITPKYQQATDIAQTQTSDDHASPAVSLSQGDLMYEALCGTLSPTTWSSLVSYDNGTKCCYPLRLLLTLVTVVAHRQTRVDTENLALWRNMGLLIEDDGSLSLFDGQYSLSTTPEHARGKVLSYTLIRLLCKSIDYVAPVPPLSQLPTQGSPNSVNPTRDRFVYLESQFDNWYRILSPSFHPDGKFSALREDPKASGGPGLFNSALWFSNDLCSTTMMYYHMARMLLITHQPVGLLSGDHNQDDTLPVDLLSTFREMEKGLKAHSSEVIAIVRGNPCDAVKLRSIQPLYLAGRSCTTRSDRRILLSMFRDIQDGLGVATRYRVKALLQEWGTSYEELEAQPLPASEDHHVPQH</sequence>
<accession>A0A9N9V8N5</accession>